<name>A0A2R8A961_9RHOB</name>
<dbReference type="InterPro" id="IPR000524">
    <property type="entry name" value="Tscrpt_reg_HTH_GntR"/>
</dbReference>
<dbReference type="SMART" id="SM00895">
    <property type="entry name" value="FCD"/>
    <property type="match status" value="1"/>
</dbReference>
<dbReference type="Proteomes" id="UP000244932">
    <property type="component" value="Unassembled WGS sequence"/>
</dbReference>
<dbReference type="RefSeq" id="WP_108781428.1">
    <property type="nucleotide sequence ID" value="NZ_OMKW01000001.1"/>
</dbReference>
<dbReference type="InterPro" id="IPR008920">
    <property type="entry name" value="TF_FadR/GntR_C"/>
</dbReference>
<dbReference type="Gene3D" id="1.10.10.10">
    <property type="entry name" value="Winged helix-like DNA-binding domain superfamily/Winged helix DNA-binding domain"/>
    <property type="match status" value="1"/>
</dbReference>
<dbReference type="Pfam" id="PF00392">
    <property type="entry name" value="GntR"/>
    <property type="match status" value="1"/>
</dbReference>
<dbReference type="Gene3D" id="1.20.120.530">
    <property type="entry name" value="GntR ligand-binding domain-like"/>
    <property type="match status" value="1"/>
</dbReference>
<evidence type="ECO:0000256" key="1">
    <source>
        <dbReference type="ARBA" id="ARBA00023015"/>
    </source>
</evidence>
<dbReference type="AlphaFoldDB" id="A0A2R8A961"/>
<dbReference type="InterPro" id="IPR036388">
    <property type="entry name" value="WH-like_DNA-bd_sf"/>
</dbReference>
<keyword evidence="6" id="KW-1185">Reference proteome</keyword>
<reference evidence="5 6" key="1">
    <citation type="submission" date="2018-03" db="EMBL/GenBank/DDBJ databases">
        <authorList>
            <person name="Keele B.F."/>
        </authorList>
    </citation>
    <scope>NUCLEOTIDE SEQUENCE [LARGE SCALE GENOMIC DNA]</scope>
    <source>
        <strain evidence="5 6">CeCT 8812</strain>
    </source>
</reference>
<dbReference type="SUPFAM" id="SSF48008">
    <property type="entry name" value="GntR ligand-binding domain-like"/>
    <property type="match status" value="1"/>
</dbReference>
<sequence length="226" mass="25352">MAEIGTLERTTGSDLVFQQLFDQITKLELLPGTKISETETAKAFGYSRQPVREAFTRLAGLNLLLVRPQRATVVRPFSRELIANARFVRSAIELEVVRTASAGRDTSIDPKLKANMKAQADAISSGEADRFHELDYEFHRLLCQSANQAFAFDLIAANKAQVDRLCMLALTSKEAMELLYEDHQLLLEAIMSGDTANADKTLRLHLSRLTPTIEAIYTTHRTYFDD</sequence>
<dbReference type="SUPFAM" id="SSF46785">
    <property type="entry name" value="Winged helix' DNA-binding domain"/>
    <property type="match status" value="1"/>
</dbReference>
<organism evidence="5 6">
    <name type="scientific">Pontivivens insulae</name>
    <dbReference type="NCBI Taxonomy" id="1639689"/>
    <lineage>
        <taxon>Bacteria</taxon>
        <taxon>Pseudomonadati</taxon>
        <taxon>Pseudomonadota</taxon>
        <taxon>Alphaproteobacteria</taxon>
        <taxon>Rhodobacterales</taxon>
        <taxon>Paracoccaceae</taxon>
        <taxon>Pontivivens</taxon>
    </lineage>
</organism>
<evidence type="ECO:0000256" key="2">
    <source>
        <dbReference type="ARBA" id="ARBA00023125"/>
    </source>
</evidence>
<dbReference type="InterPro" id="IPR011711">
    <property type="entry name" value="GntR_C"/>
</dbReference>
<evidence type="ECO:0000259" key="4">
    <source>
        <dbReference type="PROSITE" id="PS50949"/>
    </source>
</evidence>
<keyword evidence="2" id="KW-0238">DNA-binding</keyword>
<accession>A0A2R8A961</accession>
<keyword evidence="1" id="KW-0805">Transcription regulation</keyword>
<dbReference type="Pfam" id="PF07729">
    <property type="entry name" value="FCD"/>
    <property type="match status" value="1"/>
</dbReference>
<evidence type="ECO:0000256" key="3">
    <source>
        <dbReference type="ARBA" id="ARBA00023163"/>
    </source>
</evidence>
<dbReference type="EMBL" id="OMKW01000001">
    <property type="protein sequence ID" value="SPF28756.1"/>
    <property type="molecule type" value="Genomic_DNA"/>
</dbReference>
<keyword evidence="3" id="KW-0804">Transcription</keyword>
<dbReference type="PANTHER" id="PTHR43537">
    <property type="entry name" value="TRANSCRIPTIONAL REGULATOR, GNTR FAMILY"/>
    <property type="match status" value="1"/>
</dbReference>
<dbReference type="GO" id="GO:0003700">
    <property type="term" value="F:DNA-binding transcription factor activity"/>
    <property type="evidence" value="ECO:0007669"/>
    <property type="project" value="InterPro"/>
</dbReference>
<proteinExistence type="predicted"/>
<dbReference type="PROSITE" id="PS50949">
    <property type="entry name" value="HTH_GNTR"/>
    <property type="match status" value="1"/>
</dbReference>
<dbReference type="InterPro" id="IPR036390">
    <property type="entry name" value="WH_DNA-bd_sf"/>
</dbReference>
<evidence type="ECO:0000313" key="6">
    <source>
        <dbReference type="Proteomes" id="UP000244932"/>
    </source>
</evidence>
<dbReference type="OrthoDB" id="9788098at2"/>
<dbReference type="GO" id="GO:0003677">
    <property type="term" value="F:DNA binding"/>
    <property type="evidence" value="ECO:0007669"/>
    <property type="project" value="UniProtKB-KW"/>
</dbReference>
<dbReference type="SMART" id="SM00345">
    <property type="entry name" value="HTH_GNTR"/>
    <property type="match status" value="1"/>
</dbReference>
<gene>
    <name evidence="5" type="primary">rspR_2</name>
    <name evidence="5" type="ORF">POI8812_01059</name>
</gene>
<feature type="domain" description="HTH gntR-type" evidence="4">
    <location>
        <begin position="10"/>
        <end position="77"/>
    </location>
</feature>
<evidence type="ECO:0000313" key="5">
    <source>
        <dbReference type="EMBL" id="SPF28756.1"/>
    </source>
</evidence>
<protein>
    <submittedName>
        <fullName evidence="5">HTH-type transcriptional repressor RspR</fullName>
    </submittedName>
</protein>
<dbReference type="PANTHER" id="PTHR43537:SF49">
    <property type="entry name" value="TRANSCRIPTIONAL REGULATORY PROTEIN"/>
    <property type="match status" value="1"/>
</dbReference>